<feature type="non-terminal residue" evidence="2">
    <location>
        <position position="150"/>
    </location>
</feature>
<gene>
    <name evidence="2" type="ORF">TPAB3V08_LOCUS15411</name>
</gene>
<sequence>MASIHAIRPIIGKSGQTRLSGALAYVPTNAGNSFLFRVLFPKGSSLNHVKHDAKQEESGCIVVQRCRHPQMTPDKMSVTSQQQSPPPASTPPPDPPVEVVHEIIETGAARKRDEPPALPPRPPPRSRQPPGSDIVEECGGLPIQPCLPPR</sequence>
<reference evidence="2" key="1">
    <citation type="submission" date="2021-03" db="EMBL/GenBank/DDBJ databases">
        <authorList>
            <person name="Tran Van P."/>
        </authorList>
    </citation>
    <scope>NUCLEOTIDE SEQUENCE</scope>
</reference>
<feature type="region of interest" description="Disordered" evidence="1">
    <location>
        <begin position="67"/>
        <end position="150"/>
    </location>
</feature>
<comment type="caution">
    <text evidence="2">The sequence shown here is derived from an EMBL/GenBank/DDBJ whole genome shotgun (WGS) entry which is preliminary data.</text>
</comment>
<proteinExistence type="predicted"/>
<feature type="compositionally biased region" description="Basic and acidic residues" evidence="1">
    <location>
        <begin position="99"/>
        <end position="115"/>
    </location>
</feature>
<organism evidence="2 3">
    <name type="scientific">Timema podura</name>
    <name type="common">Walking stick</name>
    <dbReference type="NCBI Taxonomy" id="61482"/>
    <lineage>
        <taxon>Eukaryota</taxon>
        <taxon>Metazoa</taxon>
        <taxon>Ecdysozoa</taxon>
        <taxon>Arthropoda</taxon>
        <taxon>Hexapoda</taxon>
        <taxon>Insecta</taxon>
        <taxon>Pterygota</taxon>
        <taxon>Neoptera</taxon>
        <taxon>Polyneoptera</taxon>
        <taxon>Phasmatodea</taxon>
        <taxon>Timematodea</taxon>
        <taxon>Timematoidea</taxon>
        <taxon>Timematidae</taxon>
        <taxon>Timema</taxon>
    </lineage>
</organism>
<evidence type="ECO:0000313" key="3">
    <source>
        <dbReference type="Proteomes" id="UP001153148"/>
    </source>
</evidence>
<dbReference type="EMBL" id="CAJPIN010091208">
    <property type="protein sequence ID" value="CAG2068468.1"/>
    <property type="molecule type" value="Genomic_DNA"/>
</dbReference>
<name>A0ABN7PKY7_TIMPD</name>
<dbReference type="Proteomes" id="UP001153148">
    <property type="component" value="Unassembled WGS sequence"/>
</dbReference>
<feature type="compositionally biased region" description="Pro residues" evidence="1">
    <location>
        <begin position="84"/>
        <end position="96"/>
    </location>
</feature>
<evidence type="ECO:0000256" key="1">
    <source>
        <dbReference type="SAM" id="MobiDB-lite"/>
    </source>
</evidence>
<feature type="compositionally biased region" description="Pro residues" evidence="1">
    <location>
        <begin position="116"/>
        <end position="127"/>
    </location>
</feature>
<keyword evidence="3" id="KW-1185">Reference proteome</keyword>
<accession>A0ABN7PKY7</accession>
<evidence type="ECO:0000313" key="2">
    <source>
        <dbReference type="EMBL" id="CAG2068468.1"/>
    </source>
</evidence>
<protein>
    <submittedName>
        <fullName evidence="2">Uncharacterized protein</fullName>
    </submittedName>
</protein>